<evidence type="ECO:0000259" key="11">
    <source>
        <dbReference type="Pfam" id="PF07730"/>
    </source>
</evidence>
<name>A0A364Y012_9BACT</name>
<evidence type="ECO:0000256" key="7">
    <source>
        <dbReference type="ARBA" id="ARBA00022840"/>
    </source>
</evidence>
<feature type="transmembrane region" description="Helical" evidence="9">
    <location>
        <begin position="7"/>
        <end position="26"/>
    </location>
</feature>
<accession>A0A364Y012</accession>
<dbReference type="PANTHER" id="PTHR24421:SF10">
    <property type="entry name" value="NITRATE_NITRITE SENSOR PROTEIN NARQ"/>
    <property type="match status" value="1"/>
</dbReference>
<protein>
    <recommendedName>
        <fullName evidence="2">histidine kinase</fullName>
        <ecNumber evidence="2">2.7.13.3</ecNumber>
    </recommendedName>
</protein>
<evidence type="ECO:0000256" key="4">
    <source>
        <dbReference type="ARBA" id="ARBA00022679"/>
    </source>
</evidence>
<keyword evidence="9" id="KW-0812">Transmembrane</keyword>
<dbReference type="InterPro" id="IPR036890">
    <property type="entry name" value="HATPase_C_sf"/>
</dbReference>
<keyword evidence="7" id="KW-0067">ATP-binding</keyword>
<dbReference type="InterPro" id="IPR050482">
    <property type="entry name" value="Sensor_HK_TwoCompSys"/>
</dbReference>
<dbReference type="Gene3D" id="1.20.5.1930">
    <property type="match status" value="1"/>
</dbReference>
<evidence type="ECO:0000256" key="5">
    <source>
        <dbReference type="ARBA" id="ARBA00022741"/>
    </source>
</evidence>
<dbReference type="InterPro" id="IPR011712">
    <property type="entry name" value="Sig_transdc_His_kin_sub3_dim/P"/>
</dbReference>
<keyword evidence="8" id="KW-0902">Two-component regulatory system</keyword>
<keyword evidence="4" id="KW-0808">Transferase</keyword>
<comment type="catalytic activity">
    <reaction evidence="1">
        <text>ATP + protein L-histidine = ADP + protein N-phospho-L-histidine.</text>
        <dbReference type="EC" id="2.7.13.3"/>
    </reaction>
</comment>
<dbReference type="InterPro" id="IPR003594">
    <property type="entry name" value="HATPase_dom"/>
</dbReference>
<dbReference type="Gene3D" id="3.30.565.10">
    <property type="entry name" value="Histidine kinase-like ATPase, C-terminal domain"/>
    <property type="match status" value="1"/>
</dbReference>
<evidence type="ECO:0000256" key="6">
    <source>
        <dbReference type="ARBA" id="ARBA00022777"/>
    </source>
</evidence>
<dbReference type="SUPFAM" id="SSF55874">
    <property type="entry name" value="ATPase domain of HSP90 chaperone/DNA topoisomerase II/histidine kinase"/>
    <property type="match status" value="1"/>
</dbReference>
<evidence type="ECO:0000313" key="12">
    <source>
        <dbReference type="EMBL" id="RAV99399.1"/>
    </source>
</evidence>
<organism evidence="12 13">
    <name type="scientific">Pseudochryseolinea flava</name>
    <dbReference type="NCBI Taxonomy" id="2059302"/>
    <lineage>
        <taxon>Bacteria</taxon>
        <taxon>Pseudomonadati</taxon>
        <taxon>Bacteroidota</taxon>
        <taxon>Cytophagia</taxon>
        <taxon>Cytophagales</taxon>
        <taxon>Fulvivirgaceae</taxon>
        <taxon>Pseudochryseolinea</taxon>
    </lineage>
</organism>
<dbReference type="Proteomes" id="UP000251889">
    <property type="component" value="Unassembled WGS sequence"/>
</dbReference>
<keyword evidence="9" id="KW-0472">Membrane</keyword>
<dbReference type="AlphaFoldDB" id="A0A364Y012"/>
<evidence type="ECO:0000313" key="13">
    <source>
        <dbReference type="Proteomes" id="UP000251889"/>
    </source>
</evidence>
<dbReference type="GO" id="GO:0046983">
    <property type="term" value="F:protein dimerization activity"/>
    <property type="evidence" value="ECO:0007669"/>
    <property type="project" value="InterPro"/>
</dbReference>
<evidence type="ECO:0000256" key="8">
    <source>
        <dbReference type="ARBA" id="ARBA00023012"/>
    </source>
</evidence>
<keyword evidence="13" id="KW-1185">Reference proteome</keyword>
<dbReference type="GO" id="GO:0000155">
    <property type="term" value="F:phosphorelay sensor kinase activity"/>
    <property type="evidence" value="ECO:0007669"/>
    <property type="project" value="InterPro"/>
</dbReference>
<gene>
    <name evidence="12" type="ORF">DQQ10_19445</name>
</gene>
<dbReference type="Pfam" id="PF07730">
    <property type="entry name" value="HisKA_3"/>
    <property type="match status" value="1"/>
</dbReference>
<proteinExistence type="predicted"/>
<keyword evidence="6" id="KW-0418">Kinase</keyword>
<dbReference type="EC" id="2.7.13.3" evidence="2"/>
<feature type="domain" description="Signal transduction histidine kinase subgroup 3 dimerisation and phosphoacceptor" evidence="11">
    <location>
        <begin position="61"/>
        <end position="124"/>
    </location>
</feature>
<evidence type="ECO:0000256" key="2">
    <source>
        <dbReference type="ARBA" id="ARBA00012438"/>
    </source>
</evidence>
<comment type="caution">
    <text evidence="12">The sequence shown here is derived from an EMBL/GenBank/DDBJ whole genome shotgun (WGS) entry which is preliminary data.</text>
</comment>
<evidence type="ECO:0000256" key="3">
    <source>
        <dbReference type="ARBA" id="ARBA00022553"/>
    </source>
</evidence>
<evidence type="ECO:0000256" key="1">
    <source>
        <dbReference type="ARBA" id="ARBA00000085"/>
    </source>
</evidence>
<keyword evidence="3" id="KW-0597">Phosphoprotein</keyword>
<keyword evidence="5" id="KW-0547">Nucleotide-binding</keyword>
<dbReference type="Pfam" id="PF02518">
    <property type="entry name" value="HATPase_c"/>
    <property type="match status" value="1"/>
</dbReference>
<sequence length="269" mass="30560">MVSYINCILIALGTSLVVALIIYWQGKHKYLTLKRMYDAKTLLTIDLVPWSKVNELIEHDRQRIASDLHDELGTLLSVIHLDLELVTREAEVLPPHIEAKLLTVKKNLNVTIETIRNTVWNLSPNFLEKVNLTFAIRELCNKLDALKGTHMHFVQSGTPSPITQKQKLNIFRIVQELLTNSIKHSGAWNISVQLHWDDEKLTVTVEDDGSGYKRQDYEQQTSGQGSINMIKRANVIGAKLKKEELSRGLRTIIELKLGAAETTKEVYNA</sequence>
<evidence type="ECO:0000259" key="10">
    <source>
        <dbReference type="Pfam" id="PF02518"/>
    </source>
</evidence>
<reference evidence="12 13" key="1">
    <citation type="submission" date="2018-06" db="EMBL/GenBank/DDBJ databases">
        <title>Chryseolinea flavus sp. nov., a member of the phylum Bacteroidetes isolated from soil.</title>
        <authorList>
            <person name="Li Y."/>
            <person name="Wang J."/>
        </authorList>
    </citation>
    <scope>NUCLEOTIDE SEQUENCE [LARGE SCALE GENOMIC DNA]</scope>
    <source>
        <strain evidence="12 13">SDU1-6</strain>
    </source>
</reference>
<dbReference type="EMBL" id="QMFY01000011">
    <property type="protein sequence ID" value="RAV99399.1"/>
    <property type="molecule type" value="Genomic_DNA"/>
</dbReference>
<dbReference type="OrthoDB" id="9760839at2"/>
<dbReference type="CDD" id="cd16917">
    <property type="entry name" value="HATPase_UhpB-NarQ-NarX-like"/>
    <property type="match status" value="1"/>
</dbReference>
<keyword evidence="9" id="KW-1133">Transmembrane helix</keyword>
<evidence type="ECO:0000256" key="9">
    <source>
        <dbReference type="SAM" id="Phobius"/>
    </source>
</evidence>
<dbReference type="GO" id="GO:0005524">
    <property type="term" value="F:ATP binding"/>
    <property type="evidence" value="ECO:0007669"/>
    <property type="project" value="UniProtKB-KW"/>
</dbReference>
<dbReference type="GO" id="GO:0016020">
    <property type="term" value="C:membrane"/>
    <property type="evidence" value="ECO:0007669"/>
    <property type="project" value="InterPro"/>
</dbReference>
<dbReference type="PANTHER" id="PTHR24421">
    <property type="entry name" value="NITRATE/NITRITE SENSOR PROTEIN NARX-RELATED"/>
    <property type="match status" value="1"/>
</dbReference>
<feature type="domain" description="Histidine kinase/HSP90-like ATPase" evidence="10">
    <location>
        <begin position="169"/>
        <end position="230"/>
    </location>
</feature>
<dbReference type="RefSeq" id="WP_112748588.1">
    <property type="nucleotide sequence ID" value="NZ_QMFY01000011.1"/>
</dbReference>